<comment type="caution">
    <text evidence="3">The sequence shown here is derived from an EMBL/GenBank/DDBJ whole genome shotgun (WGS) entry which is preliminary data.</text>
</comment>
<evidence type="ECO:0000313" key="3">
    <source>
        <dbReference type="EMBL" id="NIJ66035.1"/>
    </source>
</evidence>
<dbReference type="AlphaFoldDB" id="A0A7X5V1A0"/>
<dbReference type="Proteomes" id="UP000564677">
    <property type="component" value="Unassembled WGS sequence"/>
</dbReference>
<dbReference type="RefSeq" id="WP_167300328.1">
    <property type="nucleotide sequence ID" value="NZ_JAASQV010000002.1"/>
</dbReference>
<protein>
    <recommendedName>
        <fullName evidence="5">Tip attachment protein J domain-containing protein</fullName>
    </recommendedName>
</protein>
<reference evidence="3 4" key="1">
    <citation type="submission" date="2020-03" db="EMBL/GenBank/DDBJ databases">
        <title>Genomic Encyclopedia of Type Strains, Phase IV (KMG-IV): sequencing the most valuable type-strain genomes for metagenomic binning, comparative biology and taxonomic classification.</title>
        <authorList>
            <person name="Goeker M."/>
        </authorList>
    </citation>
    <scope>NUCLEOTIDE SEQUENCE [LARGE SCALE GENOMIC DNA]</scope>
    <source>
        <strain evidence="3 4">DSM 4733</strain>
    </source>
</reference>
<feature type="domain" description="Rcc01698-like C-terminal" evidence="2">
    <location>
        <begin position="471"/>
        <end position="566"/>
    </location>
</feature>
<keyword evidence="4" id="KW-1185">Reference proteome</keyword>
<organism evidence="3 4">
    <name type="scientific">Sphingomonas leidyi</name>
    <dbReference type="NCBI Taxonomy" id="68569"/>
    <lineage>
        <taxon>Bacteria</taxon>
        <taxon>Pseudomonadati</taxon>
        <taxon>Pseudomonadota</taxon>
        <taxon>Alphaproteobacteria</taxon>
        <taxon>Sphingomonadales</taxon>
        <taxon>Sphingomonadaceae</taxon>
        <taxon>Sphingomonas</taxon>
    </lineage>
</organism>
<name>A0A7X5V1A0_9SPHN</name>
<feature type="domain" description="Tip attachment protein J" evidence="1">
    <location>
        <begin position="266"/>
        <end position="377"/>
    </location>
</feature>
<evidence type="ECO:0000259" key="2">
    <source>
        <dbReference type="Pfam" id="PF23666"/>
    </source>
</evidence>
<dbReference type="InterPro" id="IPR032876">
    <property type="entry name" value="J_dom"/>
</dbReference>
<accession>A0A7X5V1A0</accession>
<dbReference type="Pfam" id="PF23666">
    <property type="entry name" value="Rcc01698_C"/>
    <property type="match status" value="1"/>
</dbReference>
<dbReference type="InterPro" id="IPR056490">
    <property type="entry name" value="Rcc01698_C"/>
</dbReference>
<evidence type="ECO:0008006" key="5">
    <source>
        <dbReference type="Google" id="ProtNLM"/>
    </source>
</evidence>
<dbReference type="EMBL" id="JAASQV010000002">
    <property type="protein sequence ID" value="NIJ66035.1"/>
    <property type="molecule type" value="Genomic_DNA"/>
</dbReference>
<gene>
    <name evidence="3" type="ORF">FHR20_002997</name>
</gene>
<dbReference type="Pfam" id="PF13550">
    <property type="entry name" value="Phage-tail_3"/>
    <property type="match status" value="1"/>
</dbReference>
<proteinExistence type="predicted"/>
<sequence>MATMVLTMAGGLIGGPLGAAIGGLIGNAVDHAILPAGKRREGPRLSDLKVQTSSYGTQLPSLFGTMRVAGSVIWATDLVEHRDSRSGGKGQPGSTTYSYTASLAVALSARPILGVGRIWADGQLLRGSAGDFKARTGFRLYLGGEDQPADPLIAAAEGIGLAPAHRGIAYAVFEDLELGPWGNRIPSLTFEVQADSGPVAAGDIAVALGAVAASGPTLALAGFAAQGTSLAAVAELLAEAAGGWFGPGPTLLCGPGDAIVIQDEGAGGRGRANRSVAPATRAPRALTLSHYDPARDYQIGVRRAAAPGAGLSEARIELPAAMDAGTARTLAEAALLRADIERTRRSVHVGWEALAIPPGARVRIAGTPGIWRVDGWKLEAMTISLDCVALAPAVRPIAASGGRVNHAPDTAIGRTILHAFELPPVDDGVAAVPRLAVAAAGDAAGWRRAALLLSTDDGAAWRPSGGTRGIAVLGDIRIPPGSAPPQIDDRRNWTEVALAHAAMQLDQADATALDQGANLAMLGDELIQFAHAQSLGGGRWRLSGLWRGRHGTERAIGTQRSGDRFVLLDADALTLIDLPRTALGTEVRLLAEGAGDTGGPAEARAPVRGISLLPLAPVHLAAQPLPDGDVHLRWARRGRHDSRWRDGADVAPEPGGERYRIMLKPAAGPAWTVDMLAPGMRLGTAIDASGLEIEVRQVTAAGLSPAATLTLPIRGEEA</sequence>
<evidence type="ECO:0000259" key="1">
    <source>
        <dbReference type="Pfam" id="PF13550"/>
    </source>
</evidence>
<evidence type="ECO:0000313" key="4">
    <source>
        <dbReference type="Proteomes" id="UP000564677"/>
    </source>
</evidence>